<evidence type="ECO:0000313" key="2">
    <source>
        <dbReference type="Proteomes" id="UP000327493"/>
    </source>
</evidence>
<protein>
    <submittedName>
        <fullName evidence="1">Uncharacterized protein</fullName>
    </submittedName>
</protein>
<evidence type="ECO:0000313" key="1">
    <source>
        <dbReference type="EMBL" id="KAA8579359.1"/>
    </source>
</evidence>
<keyword evidence="2" id="KW-1185">Reference proteome</keyword>
<sequence>VDFRNRETFDGCRYSHSWYCFNGNCSGISSNQVGVLDRSSNAPQYNREWCETETVSRRNVPTDRPFKMRVPQNCPRTYRLMSFDPDGDRWTHLLPH</sequence>
<dbReference type="AlphaFoldDB" id="A0A5J5CG34"/>
<organism evidence="1 2">
    <name type="scientific">Etheostoma spectabile</name>
    <name type="common">orangethroat darter</name>
    <dbReference type="NCBI Taxonomy" id="54343"/>
    <lineage>
        <taxon>Eukaryota</taxon>
        <taxon>Metazoa</taxon>
        <taxon>Chordata</taxon>
        <taxon>Craniata</taxon>
        <taxon>Vertebrata</taxon>
        <taxon>Euteleostomi</taxon>
        <taxon>Actinopterygii</taxon>
        <taxon>Neopterygii</taxon>
        <taxon>Teleostei</taxon>
        <taxon>Neoteleostei</taxon>
        <taxon>Acanthomorphata</taxon>
        <taxon>Eupercaria</taxon>
        <taxon>Perciformes</taxon>
        <taxon>Percoidei</taxon>
        <taxon>Percidae</taxon>
        <taxon>Etheostomatinae</taxon>
        <taxon>Etheostoma</taxon>
    </lineage>
</organism>
<accession>A0A5J5CG34</accession>
<dbReference type="Proteomes" id="UP000327493">
    <property type="component" value="Unassembled WGS sequence"/>
</dbReference>
<comment type="caution">
    <text evidence="1">The sequence shown here is derived from an EMBL/GenBank/DDBJ whole genome shotgun (WGS) entry which is preliminary data.</text>
</comment>
<gene>
    <name evidence="1" type="ORF">FQN60_010699</name>
</gene>
<reference evidence="1 2" key="1">
    <citation type="submission" date="2019-08" db="EMBL/GenBank/DDBJ databases">
        <title>A chromosome-level genome assembly, high-density linkage maps, and genome scans reveal the genomic architecture of hybrid incompatibilities underlying speciation via character displacement in darters (Percidae: Etheostominae).</title>
        <authorList>
            <person name="Moran R.L."/>
            <person name="Catchen J.M."/>
            <person name="Fuller R.C."/>
        </authorList>
    </citation>
    <scope>NUCLEOTIDE SEQUENCE [LARGE SCALE GENOMIC DNA]</scope>
    <source>
        <strain evidence="1">EspeVRDwgs_2016</strain>
        <tissue evidence="1">Muscle</tissue>
    </source>
</reference>
<name>A0A5J5CG34_9PERO</name>
<proteinExistence type="predicted"/>
<feature type="non-terminal residue" evidence="1">
    <location>
        <position position="1"/>
    </location>
</feature>
<feature type="non-terminal residue" evidence="1">
    <location>
        <position position="96"/>
    </location>
</feature>
<dbReference type="EMBL" id="VOFY01000029">
    <property type="protein sequence ID" value="KAA8579359.1"/>
    <property type="molecule type" value="Genomic_DNA"/>
</dbReference>